<dbReference type="SUPFAM" id="SSF55781">
    <property type="entry name" value="GAF domain-like"/>
    <property type="match status" value="1"/>
</dbReference>
<feature type="domain" description="PAS" evidence="9">
    <location>
        <begin position="209"/>
        <end position="250"/>
    </location>
</feature>
<name>A0A1F5PLX8_9BACT</name>
<dbReference type="PANTHER" id="PTHR43047:SF72">
    <property type="entry name" value="OSMOSENSING HISTIDINE PROTEIN KINASE SLN1"/>
    <property type="match status" value="1"/>
</dbReference>
<keyword evidence="6" id="KW-0902">Two-component regulatory system</keyword>
<dbReference type="SMART" id="SM00388">
    <property type="entry name" value="HisKA"/>
    <property type="match status" value="1"/>
</dbReference>
<dbReference type="InterPro" id="IPR036890">
    <property type="entry name" value="HATPase_C_sf"/>
</dbReference>
<dbReference type="Gene3D" id="3.30.565.10">
    <property type="entry name" value="Histidine kinase-like ATPase, C-terminal domain"/>
    <property type="match status" value="1"/>
</dbReference>
<dbReference type="SMART" id="SM00387">
    <property type="entry name" value="HATPase_c"/>
    <property type="match status" value="1"/>
</dbReference>
<comment type="caution">
    <text evidence="10">The sequence shown here is derived from an EMBL/GenBank/DDBJ whole genome shotgun (WGS) entry which is preliminary data.</text>
</comment>
<keyword evidence="3" id="KW-0597">Phosphoprotein</keyword>
<protein>
    <recommendedName>
        <fullName evidence="2">histidine kinase</fullName>
        <ecNumber evidence="2">2.7.13.3</ecNumber>
    </recommendedName>
</protein>
<evidence type="ECO:0000313" key="11">
    <source>
        <dbReference type="Proteomes" id="UP000177682"/>
    </source>
</evidence>
<keyword evidence="7" id="KW-1133">Transmembrane helix</keyword>
<evidence type="ECO:0000256" key="2">
    <source>
        <dbReference type="ARBA" id="ARBA00012438"/>
    </source>
</evidence>
<dbReference type="PROSITE" id="PS50112">
    <property type="entry name" value="PAS"/>
    <property type="match status" value="1"/>
</dbReference>
<dbReference type="InterPro" id="IPR003018">
    <property type="entry name" value="GAF"/>
</dbReference>
<dbReference type="EMBL" id="MFEY01000004">
    <property type="protein sequence ID" value="OGE90672.1"/>
    <property type="molecule type" value="Genomic_DNA"/>
</dbReference>
<dbReference type="GO" id="GO:0005886">
    <property type="term" value="C:plasma membrane"/>
    <property type="evidence" value="ECO:0007669"/>
    <property type="project" value="TreeGrafter"/>
</dbReference>
<keyword evidence="7" id="KW-0812">Transmembrane</keyword>
<dbReference type="Gene3D" id="1.10.287.130">
    <property type="match status" value="1"/>
</dbReference>
<dbReference type="InterPro" id="IPR000014">
    <property type="entry name" value="PAS"/>
</dbReference>
<keyword evidence="4" id="KW-0808">Transferase</keyword>
<dbReference type="GO" id="GO:0009927">
    <property type="term" value="F:histidine phosphotransfer kinase activity"/>
    <property type="evidence" value="ECO:0007669"/>
    <property type="project" value="TreeGrafter"/>
</dbReference>
<dbReference type="PROSITE" id="PS50109">
    <property type="entry name" value="HIS_KIN"/>
    <property type="match status" value="1"/>
</dbReference>
<accession>A0A1F5PLX8</accession>
<dbReference type="Pfam" id="PF00512">
    <property type="entry name" value="HisKA"/>
    <property type="match status" value="1"/>
</dbReference>
<feature type="transmembrane region" description="Helical" evidence="7">
    <location>
        <begin position="6"/>
        <end position="26"/>
    </location>
</feature>
<dbReference type="InterPro" id="IPR035965">
    <property type="entry name" value="PAS-like_dom_sf"/>
</dbReference>
<dbReference type="InterPro" id="IPR005467">
    <property type="entry name" value="His_kinase_dom"/>
</dbReference>
<evidence type="ECO:0000313" key="10">
    <source>
        <dbReference type="EMBL" id="OGE90672.1"/>
    </source>
</evidence>
<evidence type="ECO:0000256" key="7">
    <source>
        <dbReference type="SAM" id="Phobius"/>
    </source>
</evidence>
<dbReference type="Pfam" id="PF13185">
    <property type="entry name" value="GAF_2"/>
    <property type="match status" value="1"/>
</dbReference>
<evidence type="ECO:0000259" key="9">
    <source>
        <dbReference type="PROSITE" id="PS50112"/>
    </source>
</evidence>
<keyword evidence="7" id="KW-0472">Membrane</keyword>
<dbReference type="GO" id="GO:0000155">
    <property type="term" value="F:phosphorelay sensor kinase activity"/>
    <property type="evidence" value="ECO:0007669"/>
    <property type="project" value="InterPro"/>
</dbReference>
<dbReference type="Gene3D" id="3.30.450.20">
    <property type="entry name" value="PAS domain"/>
    <property type="match status" value="1"/>
</dbReference>
<keyword evidence="5" id="KW-0418">Kinase</keyword>
<comment type="catalytic activity">
    <reaction evidence="1">
        <text>ATP + protein L-histidine = ADP + protein N-phospho-L-histidine.</text>
        <dbReference type="EC" id="2.7.13.3"/>
    </reaction>
</comment>
<dbReference type="PANTHER" id="PTHR43047">
    <property type="entry name" value="TWO-COMPONENT HISTIDINE PROTEIN KINASE"/>
    <property type="match status" value="1"/>
</dbReference>
<dbReference type="AlphaFoldDB" id="A0A1F5PLX8"/>
<dbReference type="InterPro" id="IPR036097">
    <property type="entry name" value="HisK_dim/P_sf"/>
</dbReference>
<dbReference type="CDD" id="cd00082">
    <property type="entry name" value="HisKA"/>
    <property type="match status" value="1"/>
</dbReference>
<dbReference type="PRINTS" id="PR00344">
    <property type="entry name" value="BCTRLSENSOR"/>
</dbReference>
<dbReference type="InterPro" id="IPR004358">
    <property type="entry name" value="Sig_transdc_His_kin-like_C"/>
</dbReference>
<dbReference type="Gene3D" id="3.30.450.40">
    <property type="match status" value="1"/>
</dbReference>
<evidence type="ECO:0000259" key="8">
    <source>
        <dbReference type="PROSITE" id="PS50109"/>
    </source>
</evidence>
<dbReference type="Proteomes" id="UP000177682">
    <property type="component" value="Unassembled WGS sequence"/>
</dbReference>
<feature type="domain" description="Histidine kinase" evidence="8">
    <location>
        <begin position="332"/>
        <end position="576"/>
    </location>
</feature>
<evidence type="ECO:0000256" key="5">
    <source>
        <dbReference type="ARBA" id="ARBA00022777"/>
    </source>
</evidence>
<evidence type="ECO:0000256" key="3">
    <source>
        <dbReference type="ARBA" id="ARBA00022553"/>
    </source>
</evidence>
<proteinExistence type="predicted"/>
<dbReference type="SUPFAM" id="SSF55785">
    <property type="entry name" value="PYP-like sensor domain (PAS domain)"/>
    <property type="match status" value="1"/>
</dbReference>
<dbReference type="SUPFAM" id="SSF47384">
    <property type="entry name" value="Homodimeric domain of signal transducing histidine kinase"/>
    <property type="match status" value="1"/>
</dbReference>
<gene>
    <name evidence="10" type="ORF">A3E29_00890</name>
</gene>
<dbReference type="InterPro" id="IPR003594">
    <property type="entry name" value="HATPase_dom"/>
</dbReference>
<dbReference type="FunFam" id="1.10.287.130:FF:000001">
    <property type="entry name" value="Two-component sensor histidine kinase"/>
    <property type="match status" value="1"/>
</dbReference>
<evidence type="ECO:0000256" key="1">
    <source>
        <dbReference type="ARBA" id="ARBA00000085"/>
    </source>
</evidence>
<dbReference type="InterPro" id="IPR029016">
    <property type="entry name" value="GAF-like_dom_sf"/>
</dbReference>
<sequence>MFGLQYTQIFSLLAIYTAIVLVFIWIENKRMRNSLHTKETEMQRRMYEVSILKELGDRIGYSLNVQKIVDVIIGSLRNLLDYSTVGYLLLGEEGKVIFHCVLEESVNKNFITEVKNGMVAALSALAGHEIKLDEIDESISGTITDETNKNSAKSFFNIPVVINDQPVGLLNISSTKDGLYKEEEMTILYTIMNQASTAVSKLENILTQEKGKLNSMVESMADGVLMVDTKNRLLVINPQARLMLGIAKSSATIFDVLDQLASKMDLRTKIEESIRNDKLLVEEQVQINDKVLRILISPVKDSANEALGAVVLFHDITKEKAIEKMRDDFTSMMVHELRSPLTGIRSIANLLKEDKIKNEQKKYQDFIELIVSNSASMLDLVNDLLDVAKLEAGKFQIMRRATNIGDVVKMRIQSFSSLAQDNHLALESRIEEGIGPVSVDDNKIGQVLNNFISNSIKFTKQGKIMVSAFILKKGQKLSEKVASQGLVWPGLKDPSFGADELVLAVTDTGLGIPDDQLSKLFNKFTQLEQSAASEKKGTGLGLVICKGIVEAHGGTVGVFSEVDRGSTFFCALPISPESAPVVAAPAAIK</sequence>
<dbReference type="EC" id="2.7.13.3" evidence="2"/>
<evidence type="ECO:0000256" key="6">
    <source>
        <dbReference type="ARBA" id="ARBA00023012"/>
    </source>
</evidence>
<dbReference type="NCBIfam" id="TIGR00229">
    <property type="entry name" value="sensory_box"/>
    <property type="match status" value="1"/>
</dbReference>
<evidence type="ECO:0000256" key="4">
    <source>
        <dbReference type="ARBA" id="ARBA00022679"/>
    </source>
</evidence>
<dbReference type="Pfam" id="PF13596">
    <property type="entry name" value="PAS_10"/>
    <property type="match status" value="1"/>
</dbReference>
<dbReference type="SUPFAM" id="SSF55874">
    <property type="entry name" value="ATPase domain of HSP90 chaperone/DNA topoisomerase II/histidine kinase"/>
    <property type="match status" value="1"/>
</dbReference>
<dbReference type="InterPro" id="IPR003661">
    <property type="entry name" value="HisK_dim/P_dom"/>
</dbReference>
<dbReference type="CDD" id="cd00130">
    <property type="entry name" value="PAS"/>
    <property type="match status" value="1"/>
</dbReference>
<dbReference type="Pfam" id="PF02518">
    <property type="entry name" value="HATPase_c"/>
    <property type="match status" value="1"/>
</dbReference>
<organism evidence="10 11">
    <name type="scientific">Candidatus Doudnabacteria bacterium RIFCSPHIGHO2_12_FULL_48_16</name>
    <dbReference type="NCBI Taxonomy" id="1817838"/>
    <lineage>
        <taxon>Bacteria</taxon>
        <taxon>Candidatus Doudnaibacteriota</taxon>
    </lineage>
</organism>
<reference evidence="10 11" key="1">
    <citation type="journal article" date="2016" name="Nat. Commun.">
        <title>Thousands of microbial genomes shed light on interconnected biogeochemical processes in an aquifer system.</title>
        <authorList>
            <person name="Anantharaman K."/>
            <person name="Brown C.T."/>
            <person name="Hug L.A."/>
            <person name="Sharon I."/>
            <person name="Castelle C.J."/>
            <person name="Probst A.J."/>
            <person name="Thomas B.C."/>
            <person name="Singh A."/>
            <person name="Wilkins M.J."/>
            <person name="Karaoz U."/>
            <person name="Brodie E.L."/>
            <person name="Williams K.H."/>
            <person name="Hubbard S.S."/>
            <person name="Banfield J.F."/>
        </authorList>
    </citation>
    <scope>NUCLEOTIDE SEQUENCE [LARGE SCALE GENOMIC DNA]</scope>
</reference>